<dbReference type="GO" id="GO:0031411">
    <property type="term" value="C:gas vesicle"/>
    <property type="evidence" value="ECO:0007669"/>
    <property type="project" value="UniProtKB-SubCell"/>
</dbReference>
<sequence length="266" mass="30872">MGNLLYLYGLIPSKEAEQSLPALKDFDGNGDIYMIPVGKITAIVCNLDAENYSEEMLKERINNDMEWLQEKAFHHHETVLKLANLYTIVPLKFCTLYKNQDSLENAVIENEAKLLDTFGLIKGNEEWNLKIYCDDHLLKKQVGENNPTIEAKKEEISQLSKGKQFFEKKKLDKLIESELEAEKNKTSEKIHLQLKGLALRGDVKKAWSNDVTGRKEDMTWNSVYLIPKTKVESFLEEVRRYEKDMKEKGWKFEATGPWPAYHFTSF</sequence>
<keyword evidence="5" id="KW-1185">Reference proteome</keyword>
<dbReference type="PANTHER" id="PTHR36852:SF1">
    <property type="entry name" value="PROTEIN GVPL 2"/>
    <property type="match status" value="1"/>
</dbReference>
<evidence type="ECO:0000256" key="3">
    <source>
        <dbReference type="ARBA" id="ARBA00035643"/>
    </source>
</evidence>
<dbReference type="GO" id="GO:0031412">
    <property type="term" value="P:gas vesicle organization"/>
    <property type="evidence" value="ECO:0007669"/>
    <property type="project" value="InterPro"/>
</dbReference>
<gene>
    <name evidence="4" type="ORF">D1B33_15825</name>
</gene>
<accession>A0A396SIQ8</accession>
<evidence type="ECO:0000256" key="1">
    <source>
        <dbReference type="ARBA" id="ARBA00022987"/>
    </source>
</evidence>
<name>A0A396SIQ8_9BACL</name>
<keyword evidence="1" id="KW-0304">Gas vesicle</keyword>
<dbReference type="EMBL" id="QWEI01000011">
    <property type="protein sequence ID" value="RHW33213.1"/>
    <property type="molecule type" value="Genomic_DNA"/>
</dbReference>
<reference evidence="4 5" key="1">
    <citation type="submission" date="2018-08" db="EMBL/GenBank/DDBJ databases">
        <title>Lysinibacillus sp. YLB-03 draft genome sequence.</title>
        <authorList>
            <person name="Yu L."/>
        </authorList>
    </citation>
    <scope>NUCLEOTIDE SEQUENCE [LARGE SCALE GENOMIC DNA]</scope>
    <source>
        <strain evidence="4 5">YLB-03</strain>
    </source>
</reference>
<evidence type="ECO:0000313" key="4">
    <source>
        <dbReference type="EMBL" id="RHW33213.1"/>
    </source>
</evidence>
<dbReference type="PANTHER" id="PTHR36852">
    <property type="entry name" value="PROTEIN GVPL 2"/>
    <property type="match status" value="1"/>
</dbReference>
<protein>
    <submittedName>
        <fullName evidence="4">Gas vesicle protein GvpL</fullName>
    </submittedName>
</protein>
<dbReference type="Pfam" id="PF06386">
    <property type="entry name" value="GvpL_GvpF"/>
    <property type="match status" value="1"/>
</dbReference>
<evidence type="ECO:0000313" key="5">
    <source>
        <dbReference type="Proteomes" id="UP000265692"/>
    </source>
</evidence>
<dbReference type="RefSeq" id="WP_118877380.1">
    <property type="nucleotide sequence ID" value="NZ_QWEI01000011.1"/>
</dbReference>
<comment type="subcellular location">
    <subcellularLocation>
        <location evidence="2">Gas vesicle</location>
    </subcellularLocation>
</comment>
<comment type="caution">
    <text evidence="4">The sequence shown here is derived from an EMBL/GenBank/DDBJ whole genome shotgun (WGS) entry which is preliminary data.</text>
</comment>
<dbReference type="Proteomes" id="UP000265692">
    <property type="component" value="Unassembled WGS sequence"/>
</dbReference>
<dbReference type="AlphaFoldDB" id="A0A396SIQ8"/>
<evidence type="ECO:0000256" key="2">
    <source>
        <dbReference type="ARBA" id="ARBA00035108"/>
    </source>
</evidence>
<comment type="similarity">
    <text evidence="3">Belongs to the gas vesicle GvpF/GvpL family.</text>
</comment>
<organism evidence="4 5">
    <name type="scientific">Ureibacillus yapensis</name>
    <dbReference type="NCBI Taxonomy" id="2304605"/>
    <lineage>
        <taxon>Bacteria</taxon>
        <taxon>Bacillati</taxon>
        <taxon>Bacillota</taxon>
        <taxon>Bacilli</taxon>
        <taxon>Bacillales</taxon>
        <taxon>Caryophanaceae</taxon>
        <taxon>Ureibacillus</taxon>
    </lineage>
</organism>
<dbReference type="InterPro" id="IPR009430">
    <property type="entry name" value="GvpL/GvpF"/>
</dbReference>
<proteinExistence type="inferred from homology"/>
<dbReference type="OrthoDB" id="146444at2"/>